<keyword evidence="2" id="KW-1133">Transmembrane helix</keyword>
<feature type="compositionally biased region" description="Low complexity" evidence="1">
    <location>
        <begin position="71"/>
        <end position="84"/>
    </location>
</feature>
<dbReference type="KEGG" id="ttt:THITE_2093305"/>
<evidence type="ECO:0000256" key="1">
    <source>
        <dbReference type="SAM" id="MobiDB-lite"/>
    </source>
</evidence>
<feature type="compositionally biased region" description="Basic and acidic residues" evidence="1">
    <location>
        <begin position="317"/>
        <end position="330"/>
    </location>
</feature>
<keyword evidence="2" id="KW-0472">Membrane</keyword>
<dbReference type="HOGENOM" id="CLU_842458_0_0_1"/>
<dbReference type="Proteomes" id="UP000008181">
    <property type="component" value="Chromosome 6"/>
</dbReference>
<feature type="transmembrane region" description="Helical" evidence="2">
    <location>
        <begin position="200"/>
        <end position="218"/>
    </location>
</feature>
<dbReference type="RefSeq" id="XP_003658147.1">
    <property type="nucleotide sequence ID" value="XM_003658099.1"/>
</dbReference>
<evidence type="ECO:0000313" key="4">
    <source>
        <dbReference type="Proteomes" id="UP000008181"/>
    </source>
</evidence>
<feature type="region of interest" description="Disordered" evidence="1">
    <location>
        <begin position="65"/>
        <end position="84"/>
    </location>
</feature>
<accession>G2RG68</accession>
<dbReference type="GeneID" id="11521797"/>
<name>G2RG68_THETT</name>
<dbReference type="AlphaFoldDB" id="G2RG68"/>
<proteinExistence type="predicted"/>
<keyword evidence="4" id="KW-1185">Reference proteome</keyword>
<feature type="transmembrane region" description="Helical" evidence="2">
    <location>
        <begin position="35"/>
        <end position="59"/>
    </location>
</feature>
<feature type="compositionally biased region" description="Gly residues" evidence="1">
    <location>
        <begin position="302"/>
        <end position="313"/>
    </location>
</feature>
<sequence>MAVLLIFYALLILALVGIAIYEHVTIATLSLPVSPALTILAILLPLLSPLTTLTAPLLLHRQPARTRTRKLPPSTTTATTTSSTTTLLPAPFTPPLVLHLLQLILTTILLTSLTYPLLSDLDCPLATRWRALFRAHDARAVRAVQDALACCGLRSPRDMAWPFPRAGGAGADACETQFGRHAACLPAWEAVLRRALGGEVGVVAAVAAVQVLAVMMAARGGVWMSRGWGRGWDWGWGHRDGDGEDGDETGPRGSRRPLLTAPAADDDAAARVRVDEEEGEAGRGGGTDDEGEQEVAQRGRGDGYGAIGGGGSGPRVEPAHHDPWAGVERG</sequence>
<evidence type="ECO:0000256" key="2">
    <source>
        <dbReference type="SAM" id="Phobius"/>
    </source>
</evidence>
<gene>
    <name evidence="3" type="ORF">THITE_2093305</name>
</gene>
<evidence type="ECO:0008006" key="5">
    <source>
        <dbReference type="Google" id="ProtNLM"/>
    </source>
</evidence>
<feature type="region of interest" description="Disordered" evidence="1">
    <location>
        <begin position="239"/>
        <end position="330"/>
    </location>
</feature>
<reference evidence="3 4" key="1">
    <citation type="journal article" date="2011" name="Nat. Biotechnol.">
        <title>Comparative genomic analysis of the thermophilic biomass-degrading fungi Myceliophthora thermophila and Thielavia terrestris.</title>
        <authorList>
            <person name="Berka R.M."/>
            <person name="Grigoriev I.V."/>
            <person name="Otillar R."/>
            <person name="Salamov A."/>
            <person name="Grimwood J."/>
            <person name="Reid I."/>
            <person name="Ishmael N."/>
            <person name="John T."/>
            <person name="Darmond C."/>
            <person name="Moisan M.-C."/>
            <person name="Henrissat B."/>
            <person name="Coutinho P.M."/>
            <person name="Lombard V."/>
            <person name="Natvig D.O."/>
            <person name="Lindquist E."/>
            <person name="Schmutz J."/>
            <person name="Lucas S."/>
            <person name="Harris P."/>
            <person name="Powlowski J."/>
            <person name="Bellemare A."/>
            <person name="Taylor D."/>
            <person name="Butler G."/>
            <person name="de Vries R.P."/>
            <person name="Allijn I.E."/>
            <person name="van den Brink J."/>
            <person name="Ushinsky S."/>
            <person name="Storms R."/>
            <person name="Powell A.J."/>
            <person name="Paulsen I.T."/>
            <person name="Elbourne L.D.H."/>
            <person name="Baker S.E."/>
            <person name="Magnuson J."/>
            <person name="LaBoissiere S."/>
            <person name="Clutterbuck A.J."/>
            <person name="Martinez D."/>
            <person name="Wogulis M."/>
            <person name="de Leon A.L."/>
            <person name="Rey M.W."/>
            <person name="Tsang A."/>
        </authorList>
    </citation>
    <scope>NUCLEOTIDE SEQUENCE [LARGE SCALE GENOMIC DNA]</scope>
    <source>
        <strain evidence="4">ATCC 38088 / NRRL 8126</strain>
    </source>
</reference>
<feature type="transmembrane region" description="Helical" evidence="2">
    <location>
        <begin position="96"/>
        <end position="118"/>
    </location>
</feature>
<protein>
    <recommendedName>
        <fullName evidence="5">Tetraspanin-like protein</fullName>
    </recommendedName>
</protein>
<organism evidence="3 4">
    <name type="scientific">Thermothielavioides terrestris (strain ATCC 38088 / NRRL 8126)</name>
    <name type="common">Thielavia terrestris</name>
    <dbReference type="NCBI Taxonomy" id="578455"/>
    <lineage>
        <taxon>Eukaryota</taxon>
        <taxon>Fungi</taxon>
        <taxon>Dikarya</taxon>
        <taxon>Ascomycota</taxon>
        <taxon>Pezizomycotina</taxon>
        <taxon>Sordariomycetes</taxon>
        <taxon>Sordariomycetidae</taxon>
        <taxon>Sordariales</taxon>
        <taxon>Chaetomiaceae</taxon>
        <taxon>Thermothielavioides</taxon>
        <taxon>Thermothielavioides terrestris</taxon>
    </lineage>
</organism>
<dbReference type="EMBL" id="CP003014">
    <property type="protein sequence ID" value="AEO71811.1"/>
    <property type="molecule type" value="Genomic_DNA"/>
</dbReference>
<dbReference type="eggNOG" id="ENOG502SP07">
    <property type="taxonomic scope" value="Eukaryota"/>
</dbReference>
<evidence type="ECO:0000313" key="3">
    <source>
        <dbReference type="EMBL" id="AEO71811.1"/>
    </source>
</evidence>
<dbReference type="OrthoDB" id="71600at2759"/>
<keyword evidence="2" id="KW-0812">Transmembrane</keyword>